<name>A0A392PEU7_9FABA</name>
<reference evidence="2 3" key="1">
    <citation type="journal article" date="2018" name="Front. Plant Sci.">
        <title>Red Clover (Trifolium pratense) and Zigzag Clover (T. medium) - A Picture of Genomic Similarities and Differences.</title>
        <authorList>
            <person name="Dluhosova J."/>
            <person name="Istvanek J."/>
            <person name="Nedelnik J."/>
            <person name="Repkova J."/>
        </authorList>
    </citation>
    <scope>NUCLEOTIDE SEQUENCE [LARGE SCALE GENOMIC DNA]</scope>
    <source>
        <strain evidence="3">cv. 10/8</strain>
        <tissue evidence="2">Leaf</tissue>
    </source>
</reference>
<dbReference type="InterPro" id="IPR044730">
    <property type="entry name" value="RNase_H-like_dom_plant"/>
</dbReference>
<dbReference type="GO" id="GO:0003676">
    <property type="term" value="F:nucleic acid binding"/>
    <property type="evidence" value="ECO:0007669"/>
    <property type="project" value="InterPro"/>
</dbReference>
<dbReference type="PANTHER" id="PTHR47074">
    <property type="entry name" value="BNAC02G40300D PROTEIN"/>
    <property type="match status" value="1"/>
</dbReference>
<dbReference type="SUPFAM" id="SSF53098">
    <property type="entry name" value="Ribonuclease H-like"/>
    <property type="match status" value="1"/>
</dbReference>
<dbReference type="PANTHER" id="PTHR47074:SF48">
    <property type="entry name" value="POLYNUCLEOTIDYL TRANSFERASE, RIBONUCLEASE H-LIKE SUPERFAMILY PROTEIN"/>
    <property type="match status" value="1"/>
</dbReference>
<evidence type="ECO:0000259" key="1">
    <source>
        <dbReference type="Pfam" id="PF13456"/>
    </source>
</evidence>
<dbReference type="EMBL" id="LXQA010074071">
    <property type="protein sequence ID" value="MCI09836.1"/>
    <property type="molecule type" value="Genomic_DNA"/>
</dbReference>
<organism evidence="2 3">
    <name type="scientific">Trifolium medium</name>
    <dbReference type="NCBI Taxonomy" id="97028"/>
    <lineage>
        <taxon>Eukaryota</taxon>
        <taxon>Viridiplantae</taxon>
        <taxon>Streptophyta</taxon>
        <taxon>Embryophyta</taxon>
        <taxon>Tracheophyta</taxon>
        <taxon>Spermatophyta</taxon>
        <taxon>Magnoliopsida</taxon>
        <taxon>eudicotyledons</taxon>
        <taxon>Gunneridae</taxon>
        <taxon>Pentapetalae</taxon>
        <taxon>rosids</taxon>
        <taxon>fabids</taxon>
        <taxon>Fabales</taxon>
        <taxon>Fabaceae</taxon>
        <taxon>Papilionoideae</taxon>
        <taxon>50 kb inversion clade</taxon>
        <taxon>NPAAA clade</taxon>
        <taxon>Hologalegina</taxon>
        <taxon>IRL clade</taxon>
        <taxon>Trifolieae</taxon>
        <taxon>Trifolium</taxon>
    </lineage>
</organism>
<dbReference type="Pfam" id="PF13456">
    <property type="entry name" value="RVT_3"/>
    <property type="match status" value="1"/>
</dbReference>
<protein>
    <submittedName>
        <fullName evidence="2">Cytochrome P450</fullName>
    </submittedName>
</protein>
<dbReference type="InterPro" id="IPR036397">
    <property type="entry name" value="RNaseH_sf"/>
</dbReference>
<dbReference type="AlphaFoldDB" id="A0A392PEU7"/>
<dbReference type="GO" id="GO:0004523">
    <property type="term" value="F:RNA-DNA hybrid ribonuclease activity"/>
    <property type="evidence" value="ECO:0007669"/>
    <property type="project" value="InterPro"/>
</dbReference>
<dbReference type="InterPro" id="IPR052929">
    <property type="entry name" value="RNase_H-like_EbsB-rel"/>
</dbReference>
<evidence type="ECO:0000313" key="3">
    <source>
        <dbReference type="Proteomes" id="UP000265520"/>
    </source>
</evidence>
<sequence length="183" mass="20945">MNFLNDWKNIKSVQTATSVDMQAEMTVIKWKKPSPRRIKCNIDVAFPSNNNRIGIGIYIRDETCAFICAKTEWVEPRCEVHIGEALGFLSALQWVHELNLGLVDFERDSKLVVDSFHYHRKNFTEFGAIIQHCKVIFSSFYVNSTVDFVMRQTNEVVHALATAAPFLAIVQIMVDIPDCINTF</sequence>
<feature type="domain" description="RNase H type-1" evidence="1">
    <location>
        <begin position="41"/>
        <end position="164"/>
    </location>
</feature>
<proteinExistence type="predicted"/>
<dbReference type="InterPro" id="IPR002156">
    <property type="entry name" value="RNaseH_domain"/>
</dbReference>
<dbReference type="InterPro" id="IPR012337">
    <property type="entry name" value="RNaseH-like_sf"/>
</dbReference>
<evidence type="ECO:0000313" key="2">
    <source>
        <dbReference type="EMBL" id="MCI09836.1"/>
    </source>
</evidence>
<dbReference type="Gene3D" id="3.30.420.10">
    <property type="entry name" value="Ribonuclease H-like superfamily/Ribonuclease H"/>
    <property type="match status" value="1"/>
</dbReference>
<gene>
    <name evidence="2" type="ORF">A2U01_0030927</name>
</gene>
<keyword evidence="3" id="KW-1185">Reference proteome</keyword>
<comment type="caution">
    <text evidence="2">The sequence shown here is derived from an EMBL/GenBank/DDBJ whole genome shotgun (WGS) entry which is preliminary data.</text>
</comment>
<dbReference type="Proteomes" id="UP000265520">
    <property type="component" value="Unassembled WGS sequence"/>
</dbReference>
<dbReference type="CDD" id="cd06222">
    <property type="entry name" value="RNase_H_like"/>
    <property type="match status" value="1"/>
</dbReference>
<accession>A0A392PEU7</accession>